<dbReference type="eggNOG" id="COG2382">
    <property type="taxonomic scope" value="Bacteria"/>
</dbReference>
<protein>
    <recommendedName>
        <fullName evidence="4">Lipoprotein</fullName>
    </recommendedName>
</protein>
<sequence length="187" mass="20691">MKKKKVSILMTLLATTSLLAACGQVASNSNENGQSRAVVRKSTDSQSEIIKYTTTYNGKKYTKQAVVYLPKNYNAKEKHNILYFKYFVPMAGDSWTVTSDGGSAAPRRTAQVLANAAKKNSNLSFKIFAGVGSGDGTSESMEPQIRAMWNLPQFNRSNLEYYTQPGGNHDAPTMSRIINHYGKELFK</sequence>
<feature type="signal peptide" evidence="1">
    <location>
        <begin position="1"/>
        <end position="20"/>
    </location>
</feature>
<dbReference type="InterPro" id="IPR029058">
    <property type="entry name" value="AB_hydrolase_fold"/>
</dbReference>
<name>Q5FK24_LACAC</name>
<keyword evidence="3" id="KW-1185">Reference proteome</keyword>
<dbReference type="RefSeq" id="WP_003547443.1">
    <property type="nucleotide sequence ID" value="NC_006814.3"/>
</dbReference>
<dbReference type="Proteomes" id="UP000006381">
    <property type="component" value="Chromosome"/>
</dbReference>
<dbReference type="OrthoDB" id="9803578at2"/>
<keyword evidence="1" id="KW-0732">Signal</keyword>
<gene>
    <name evidence="2" type="ordered locus">LBA1106</name>
</gene>
<evidence type="ECO:0000313" key="3">
    <source>
        <dbReference type="Proteomes" id="UP000006381"/>
    </source>
</evidence>
<dbReference type="HOGENOM" id="CLU_1445946_0_0_9"/>
<organism evidence="3">
    <name type="scientific">Lactobacillus acidophilus (strain ATCC 700396 / NCK56 / N2 / NCFM)</name>
    <dbReference type="NCBI Taxonomy" id="272621"/>
    <lineage>
        <taxon>Bacteria</taxon>
        <taxon>Bacillati</taxon>
        <taxon>Bacillota</taxon>
        <taxon>Bacilli</taxon>
        <taxon>Lactobacillales</taxon>
        <taxon>Lactobacillaceae</taxon>
        <taxon>Lactobacillus</taxon>
    </lineage>
</organism>
<evidence type="ECO:0000313" key="2">
    <source>
        <dbReference type="EMBL" id="AAV42950.1"/>
    </source>
</evidence>
<dbReference type="PROSITE" id="PS51257">
    <property type="entry name" value="PROKAR_LIPOPROTEIN"/>
    <property type="match status" value="1"/>
</dbReference>
<feature type="chain" id="PRO_5038703697" description="Lipoprotein" evidence="1">
    <location>
        <begin position="21"/>
        <end position="187"/>
    </location>
</feature>
<evidence type="ECO:0008006" key="4">
    <source>
        <dbReference type="Google" id="ProtNLM"/>
    </source>
</evidence>
<dbReference type="PATRIC" id="fig|272621.13.peg.1053"/>
<evidence type="ECO:0000256" key="1">
    <source>
        <dbReference type="SAM" id="SignalP"/>
    </source>
</evidence>
<dbReference type="DNASU" id="3252200"/>
<accession>Q5FK24</accession>
<dbReference type="GeneID" id="93289789"/>
<dbReference type="EMBL" id="CP000033">
    <property type="protein sequence ID" value="AAV42950.1"/>
    <property type="molecule type" value="Genomic_DNA"/>
</dbReference>
<dbReference type="AlphaFoldDB" id="Q5FK24"/>
<dbReference type="Gene3D" id="3.40.50.1820">
    <property type="entry name" value="alpha/beta hydrolase"/>
    <property type="match status" value="1"/>
</dbReference>
<dbReference type="BioCyc" id="LACI272621:G1G49-1101-MONOMER"/>
<dbReference type="STRING" id="272621.LBA1106"/>
<dbReference type="KEGG" id="lac:LBA1106"/>
<reference evidence="2 3" key="1">
    <citation type="journal article" date="2005" name="Proc. Natl. Acad. Sci. U.S.A.">
        <title>Complete genome sequence of the probiotic lactic acid bacterium Lactobacillus acidophilus NCFM.</title>
        <authorList>
            <person name="Altermann E."/>
            <person name="Russell W.M."/>
            <person name="Azcarate-Peril M.A."/>
            <person name="Barrangou R."/>
            <person name="Buck B.L."/>
            <person name="McAuliffe O."/>
            <person name="Souther N."/>
            <person name="Dobson A."/>
            <person name="Duong T."/>
            <person name="Callanan M."/>
            <person name="Lick S."/>
            <person name="Hamrick A."/>
            <person name="Cano R."/>
            <person name="Klaenhammer T.R."/>
        </authorList>
    </citation>
    <scope>NUCLEOTIDE SEQUENCE [LARGE SCALE GENOMIC DNA]</scope>
    <source>
        <strain evidence="3">ATCC 700396 / NCK56 / N2 / NCFM</strain>
    </source>
</reference>
<proteinExistence type="predicted"/>